<dbReference type="PANTHER" id="PTHR43180:SF16">
    <property type="entry name" value="BACILYSIN BIOSYNTHESIS OXIDOREDUCTASE BACC"/>
    <property type="match status" value="1"/>
</dbReference>
<evidence type="ECO:0000313" key="4">
    <source>
        <dbReference type="EMBL" id="KAF2757693.1"/>
    </source>
</evidence>
<proteinExistence type="inferred from homology"/>
<evidence type="ECO:0000256" key="1">
    <source>
        <dbReference type="ARBA" id="ARBA00006484"/>
    </source>
</evidence>
<dbReference type="GO" id="GO:0016491">
    <property type="term" value="F:oxidoreductase activity"/>
    <property type="evidence" value="ECO:0007669"/>
    <property type="project" value="UniProtKB-KW"/>
</dbReference>
<dbReference type="GeneID" id="54485192"/>
<keyword evidence="3" id="KW-0560">Oxidoreductase</keyword>
<organism evidence="4 5">
    <name type="scientific">Pseudovirgaria hyperparasitica</name>
    <dbReference type="NCBI Taxonomy" id="470096"/>
    <lineage>
        <taxon>Eukaryota</taxon>
        <taxon>Fungi</taxon>
        <taxon>Dikarya</taxon>
        <taxon>Ascomycota</taxon>
        <taxon>Pezizomycotina</taxon>
        <taxon>Dothideomycetes</taxon>
        <taxon>Dothideomycetes incertae sedis</taxon>
        <taxon>Acrospermales</taxon>
        <taxon>Acrospermaceae</taxon>
        <taxon>Pseudovirgaria</taxon>
    </lineage>
</organism>
<dbReference type="InterPro" id="IPR020904">
    <property type="entry name" value="Sc_DH/Rdtase_CS"/>
</dbReference>
<dbReference type="InterPro" id="IPR036291">
    <property type="entry name" value="NAD(P)-bd_dom_sf"/>
</dbReference>
<sequence length="378" mass="40971">MAEPVVEGAARLNTQHIIKMSPPLDFSIPYDVAWVKDRVILITGGASGFGAAFVRKWATNGATVIMGDINTDGGSKLAAEVNSSVGRTAVYFIHANVLDWQSMVSFFKKAVELSPTGGIDTVVANAGIANVDPLLTPKNLDAAEPPPPDLRIAQINYFGVLYTVHLALFWLPRNPTSNRHVDLTTHPTTRGPRDRHILLLGSMASIGPLAPQPQYTSSKHAVLGLFRALRSTCFVSGIRINMVCPYFIDTPIVPVAGRIALAGGATGKVEDVVDAASRFVSDPRVVGRAIVVGPKVKLQQNETTGEFQLVQKGAGKDIPEQALWEAYADDWEDTELMSKNFLEILHAIEKVRGWGGWAYDIVMALRYGVRQAIYGKGK</sequence>
<dbReference type="AlphaFoldDB" id="A0A6A6W523"/>
<protein>
    <submittedName>
        <fullName evidence="4">NAD(P)-binding protein</fullName>
    </submittedName>
</protein>
<dbReference type="Gene3D" id="3.40.50.720">
    <property type="entry name" value="NAD(P)-binding Rossmann-like Domain"/>
    <property type="match status" value="1"/>
</dbReference>
<evidence type="ECO:0000256" key="3">
    <source>
        <dbReference type="ARBA" id="ARBA00023002"/>
    </source>
</evidence>
<dbReference type="PRINTS" id="PR00081">
    <property type="entry name" value="GDHRDH"/>
</dbReference>
<keyword evidence="2" id="KW-0521">NADP</keyword>
<dbReference type="OrthoDB" id="498125at2759"/>
<dbReference type="InterPro" id="IPR002347">
    <property type="entry name" value="SDR_fam"/>
</dbReference>
<dbReference type="PROSITE" id="PS00061">
    <property type="entry name" value="ADH_SHORT"/>
    <property type="match status" value="1"/>
</dbReference>
<comment type="similarity">
    <text evidence="1">Belongs to the short-chain dehydrogenases/reductases (SDR) family.</text>
</comment>
<gene>
    <name evidence="4" type="ORF">EJ05DRAFT_476910</name>
</gene>
<accession>A0A6A6W523</accession>
<evidence type="ECO:0000256" key="2">
    <source>
        <dbReference type="ARBA" id="ARBA00022857"/>
    </source>
</evidence>
<dbReference type="RefSeq" id="XP_033600144.1">
    <property type="nucleotide sequence ID" value="XM_033744138.1"/>
</dbReference>
<dbReference type="EMBL" id="ML996573">
    <property type="protein sequence ID" value="KAF2757693.1"/>
    <property type="molecule type" value="Genomic_DNA"/>
</dbReference>
<reference evidence="4" key="1">
    <citation type="journal article" date="2020" name="Stud. Mycol.">
        <title>101 Dothideomycetes genomes: a test case for predicting lifestyles and emergence of pathogens.</title>
        <authorList>
            <person name="Haridas S."/>
            <person name="Albert R."/>
            <person name="Binder M."/>
            <person name="Bloem J."/>
            <person name="Labutti K."/>
            <person name="Salamov A."/>
            <person name="Andreopoulos B."/>
            <person name="Baker S."/>
            <person name="Barry K."/>
            <person name="Bills G."/>
            <person name="Bluhm B."/>
            <person name="Cannon C."/>
            <person name="Castanera R."/>
            <person name="Culley D."/>
            <person name="Daum C."/>
            <person name="Ezra D."/>
            <person name="Gonzalez J."/>
            <person name="Henrissat B."/>
            <person name="Kuo A."/>
            <person name="Liang C."/>
            <person name="Lipzen A."/>
            <person name="Lutzoni F."/>
            <person name="Magnuson J."/>
            <person name="Mondo S."/>
            <person name="Nolan M."/>
            <person name="Ohm R."/>
            <person name="Pangilinan J."/>
            <person name="Park H.-J."/>
            <person name="Ramirez L."/>
            <person name="Alfaro M."/>
            <person name="Sun H."/>
            <person name="Tritt A."/>
            <person name="Yoshinaga Y."/>
            <person name="Zwiers L.-H."/>
            <person name="Turgeon B."/>
            <person name="Goodwin S."/>
            <person name="Spatafora J."/>
            <person name="Crous P."/>
            <person name="Grigoriev I."/>
        </authorList>
    </citation>
    <scope>NUCLEOTIDE SEQUENCE</scope>
    <source>
        <strain evidence="4">CBS 121739</strain>
    </source>
</reference>
<dbReference type="Pfam" id="PF13561">
    <property type="entry name" value="adh_short_C2"/>
    <property type="match status" value="1"/>
</dbReference>
<dbReference type="PANTHER" id="PTHR43180">
    <property type="entry name" value="3-OXOACYL-(ACYL-CARRIER-PROTEIN) REDUCTASE (AFU_ORTHOLOGUE AFUA_6G11210)"/>
    <property type="match status" value="1"/>
</dbReference>
<dbReference type="SUPFAM" id="SSF51735">
    <property type="entry name" value="NAD(P)-binding Rossmann-fold domains"/>
    <property type="match status" value="1"/>
</dbReference>
<evidence type="ECO:0000313" key="5">
    <source>
        <dbReference type="Proteomes" id="UP000799437"/>
    </source>
</evidence>
<keyword evidence="5" id="KW-1185">Reference proteome</keyword>
<name>A0A6A6W523_9PEZI</name>
<dbReference type="Proteomes" id="UP000799437">
    <property type="component" value="Unassembled WGS sequence"/>
</dbReference>